<dbReference type="RefSeq" id="WP_150622361.1">
    <property type="nucleotide sequence ID" value="NZ_CABPSQ010000001.1"/>
</dbReference>
<evidence type="ECO:0000256" key="1">
    <source>
        <dbReference type="SAM" id="MobiDB-lite"/>
    </source>
</evidence>
<accession>A0A5E4ZGZ9</accession>
<evidence type="ECO:0000313" key="3">
    <source>
        <dbReference type="Proteomes" id="UP000414136"/>
    </source>
</evidence>
<name>A0A5E4ZGZ9_9BURK</name>
<evidence type="ECO:0008006" key="4">
    <source>
        <dbReference type="Google" id="ProtNLM"/>
    </source>
</evidence>
<keyword evidence="3" id="KW-1185">Reference proteome</keyword>
<gene>
    <name evidence="2" type="ORF">PCA31118_00313</name>
</gene>
<dbReference type="SUPFAM" id="SSF48452">
    <property type="entry name" value="TPR-like"/>
    <property type="match status" value="1"/>
</dbReference>
<protein>
    <recommendedName>
        <fullName evidence="4">CesD/SycD/LcrH family type III secretion system chaperone</fullName>
    </recommendedName>
</protein>
<dbReference type="OrthoDB" id="8942866at2"/>
<feature type="region of interest" description="Disordered" evidence="1">
    <location>
        <begin position="1"/>
        <end position="25"/>
    </location>
</feature>
<evidence type="ECO:0000313" key="2">
    <source>
        <dbReference type="EMBL" id="VVE60671.1"/>
    </source>
</evidence>
<dbReference type="AlphaFoldDB" id="A0A5E4ZGZ9"/>
<dbReference type="EMBL" id="CABPSQ010000001">
    <property type="protein sequence ID" value="VVE60671.1"/>
    <property type="molecule type" value="Genomic_DNA"/>
</dbReference>
<sequence length="157" mass="17256">MTRPSVARQQAVDTGARSHPPSRPMATYVRAPAINGPIDHRTLAHAYALHARNDLEGAACALAQICRRLPAGAEAYRAFGYVLCQLGDYANAIAPLMMAVAREYGDPEPLYFAACCMQQMGDTQTAREMATDAMDMVRCSNRYPDLHLRLTRLIDSL</sequence>
<organism evidence="2 3">
    <name type="scientific">Pandoraea captiosa</name>
    <dbReference type="NCBI Taxonomy" id="2508302"/>
    <lineage>
        <taxon>Bacteria</taxon>
        <taxon>Pseudomonadati</taxon>
        <taxon>Pseudomonadota</taxon>
        <taxon>Betaproteobacteria</taxon>
        <taxon>Burkholderiales</taxon>
        <taxon>Burkholderiaceae</taxon>
        <taxon>Pandoraea</taxon>
    </lineage>
</organism>
<dbReference type="Gene3D" id="1.25.40.10">
    <property type="entry name" value="Tetratricopeptide repeat domain"/>
    <property type="match status" value="1"/>
</dbReference>
<reference evidence="2 3" key="1">
    <citation type="submission" date="2019-08" db="EMBL/GenBank/DDBJ databases">
        <authorList>
            <person name="Peeters C."/>
        </authorList>
    </citation>
    <scope>NUCLEOTIDE SEQUENCE [LARGE SCALE GENOMIC DNA]</scope>
    <source>
        <strain evidence="2 3">LMG 31118</strain>
    </source>
</reference>
<dbReference type="InterPro" id="IPR011990">
    <property type="entry name" value="TPR-like_helical_dom_sf"/>
</dbReference>
<proteinExistence type="predicted"/>
<dbReference type="Proteomes" id="UP000414136">
    <property type="component" value="Unassembled WGS sequence"/>
</dbReference>